<dbReference type="SUPFAM" id="SSF53098">
    <property type="entry name" value="Ribonuclease H-like"/>
    <property type="match status" value="1"/>
</dbReference>
<evidence type="ECO:0000313" key="2">
    <source>
        <dbReference type="Proteomes" id="UP000235371"/>
    </source>
</evidence>
<gene>
    <name evidence="1" type="ORF">K444DRAFT_524953</name>
</gene>
<dbReference type="Proteomes" id="UP000235371">
    <property type="component" value="Unassembled WGS sequence"/>
</dbReference>
<dbReference type="InterPro" id="IPR012337">
    <property type="entry name" value="RNaseH-like_sf"/>
</dbReference>
<organism evidence="1 2">
    <name type="scientific">Hyaloscypha bicolor E</name>
    <dbReference type="NCBI Taxonomy" id="1095630"/>
    <lineage>
        <taxon>Eukaryota</taxon>
        <taxon>Fungi</taxon>
        <taxon>Dikarya</taxon>
        <taxon>Ascomycota</taxon>
        <taxon>Pezizomycotina</taxon>
        <taxon>Leotiomycetes</taxon>
        <taxon>Helotiales</taxon>
        <taxon>Hyaloscyphaceae</taxon>
        <taxon>Hyaloscypha</taxon>
        <taxon>Hyaloscypha bicolor</taxon>
    </lineage>
</organism>
<dbReference type="EMBL" id="KZ613783">
    <property type="protein sequence ID" value="PMD62551.1"/>
    <property type="molecule type" value="Genomic_DNA"/>
</dbReference>
<dbReference type="GeneID" id="36582480"/>
<feature type="non-terminal residue" evidence="1">
    <location>
        <position position="1"/>
    </location>
</feature>
<sequence length="68" mass="8076">KVHKQEYSLIFQVTRDYLPIPGAEVNVKRLFNIIREILGLRRTLISIETLRALVLLKDYIRREVARQV</sequence>
<keyword evidence="2" id="KW-1185">Reference proteome</keyword>
<protein>
    <recommendedName>
        <fullName evidence="3">HAT C-terminal dimerisation domain-containing protein</fullName>
    </recommendedName>
</protein>
<dbReference type="STRING" id="1095630.A0A2J6THS7"/>
<reference evidence="1 2" key="1">
    <citation type="submission" date="2016-04" db="EMBL/GenBank/DDBJ databases">
        <title>A degradative enzymes factory behind the ericoid mycorrhizal symbiosis.</title>
        <authorList>
            <consortium name="DOE Joint Genome Institute"/>
            <person name="Martino E."/>
            <person name="Morin E."/>
            <person name="Grelet G."/>
            <person name="Kuo A."/>
            <person name="Kohler A."/>
            <person name="Daghino S."/>
            <person name="Barry K."/>
            <person name="Choi C."/>
            <person name="Cichocki N."/>
            <person name="Clum A."/>
            <person name="Copeland A."/>
            <person name="Hainaut M."/>
            <person name="Haridas S."/>
            <person name="Labutti K."/>
            <person name="Lindquist E."/>
            <person name="Lipzen A."/>
            <person name="Khouja H.-R."/>
            <person name="Murat C."/>
            <person name="Ohm R."/>
            <person name="Olson A."/>
            <person name="Spatafora J."/>
            <person name="Veneault-Fourrey C."/>
            <person name="Henrissat B."/>
            <person name="Grigoriev I."/>
            <person name="Martin F."/>
            <person name="Perotto S."/>
        </authorList>
    </citation>
    <scope>NUCLEOTIDE SEQUENCE [LARGE SCALE GENOMIC DNA]</scope>
    <source>
        <strain evidence="1 2">E</strain>
    </source>
</reference>
<proteinExistence type="predicted"/>
<evidence type="ECO:0008006" key="3">
    <source>
        <dbReference type="Google" id="ProtNLM"/>
    </source>
</evidence>
<accession>A0A2J6THS7</accession>
<dbReference type="RefSeq" id="XP_024739455.1">
    <property type="nucleotide sequence ID" value="XM_024874400.1"/>
</dbReference>
<evidence type="ECO:0000313" key="1">
    <source>
        <dbReference type="EMBL" id="PMD62551.1"/>
    </source>
</evidence>
<dbReference type="AlphaFoldDB" id="A0A2J6THS7"/>
<dbReference type="InParanoid" id="A0A2J6THS7"/>
<dbReference type="OrthoDB" id="3560146at2759"/>
<name>A0A2J6THS7_9HELO</name>